<evidence type="ECO:0000256" key="1">
    <source>
        <dbReference type="SAM" id="Phobius"/>
    </source>
</evidence>
<dbReference type="Proteomes" id="UP000324632">
    <property type="component" value="Chromosome 12"/>
</dbReference>
<evidence type="ECO:0008006" key="4">
    <source>
        <dbReference type="Google" id="ProtNLM"/>
    </source>
</evidence>
<evidence type="ECO:0000313" key="2">
    <source>
        <dbReference type="EMBL" id="KAA0713954.1"/>
    </source>
</evidence>
<proteinExistence type="predicted"/>
<sequence length="261" mass="29766">MDSIEGNCNDVIRLPCKAIDQTNKYRYSMWYKIITEKNRTAIIKKKSGDITHYNNYNNSASLGEKETLELQRRNLNLSGIYVCYLAADVGGQNVESFIRLNISDSPNEDILTGYVFKKGFILQVEEGSDVLTGLVLKDLNKNISVLFKFASHSYVVGEDNSLQFSRTAREDCGIYRCTLWPPLGHYIQENDYKYYPADCTEPQIQPVLSSRNDVPVNNHVQFFVVPCVVMFCGFVILFAHMTMRNRANKKANTLVKANENL</sequence>
<keyword evidence="1" id="KW-0472">Membrane</keyword>
<feature type="transmembrane region" description="Helical" evidence="1">
    <location>
        <begin position="220"/>
        <end position="240"/>
    </location>
</feature>
<dbReference type="Gene3D" id="2.60.40.10">
    <property type="entry name" value="Immunoglobulins"/>
    <property type="match status" value="1"/>
</dbReference>
<organism evidence="2 3">
    <name type="scientific">Triplophysa tibetana</name>
    <dbReference type="NCBI Taxonomy" id="1572043"/>
    <lineage>
        <taxon>Eukaryota</taxon>
        <taxon>Metazoa</taxon>
        <taxon>Chordata</taxon>
        <taxon>Craniata</taxon>
        <taxon>Vertebrata</taxon>
        <taxon>Euteleostomi</taxon>
        <taxon>Actinopterygii</taxon>
        <taxon>Neopterygii</taxon>
        <taxon>Teleostei</taxon>
        <taxon>Ostariophysi</taxon>
        <taxon>Cypriniformes</taxon>
        <taxon>Nemacheilidae</taxon>
        <taxon>Triplophysa</taxon>
    </lineage>
</organism>
<dbReference type="EMBL" id="SOYY01000012">
    <property type="protein sequence ID" value="KAA0713954.1"/>
    <property type="molecule type" value="Genomic_DNA"/>
</dbReference>
<dbReference type="PANTHER" id="PTHR15193:SF2">
    <property type="match status" value="1"/>
</dbReference>
<evidence type="ECO:0000313" key="3">
    <source>
        <dbReference type="Proteomes" id="UP000324632"/>
    </source>
</evidence>
<accession>A0A5A9NUS9</accession>
<dbReference type="PANTHER" id="PTHR15193">
    <property type="entry name" value="CD83 ANTIGEN"/>
    <property type="match status" value="1"/>
</dbReference>
<name>A0A5A9NUS9_9TELE</name>
<comment type="caution">
    <text evidence="2">The sequence shown here is derived from an EMBL/GenBank/DDBJ whole genome shotgun (WGS) entry which is preliminary data.</text>
</comment>
<dbReference type="InterPro" id="IPR036179">
    <property type="entry name" value="Ig-like_dom_sf"/>
</dbReference>
<protein>
    <recommendedName>
        <fullName evidence="4">Ig-like domain-containing protein</fullName>
    </recommendedName>
</protein>
<dbReference type="InterPro" id="IPR013783">
    <property type="entry name" value="Ig-like_fold"/>
</dbReference>
<dbReference type="SUPFAM" id="SSF48726">
    <property type="entry name" value="Immunoglobulin"/>
    <property type="match status" value="2"/>
</dbReference>
<keyword evidence="1" id="KW-0812">Transmembrane</keyword>
<dbReference type="AlphaFoldDB" id="A0A5A9NUS9"/>
<reference evidence="2 3" key="1">
    <citation type="journal article" date="2019" name="Mol. Ecol. Resour.">
        <title>Chromosome-level genome assembly of Triplophysa tibetana, a fish adapted to the harsh high-altitude environment of the Tibetan Plateau.</title>
        <authorList>
            <person name="Yang X."/>
            <person name="Liu H."/>
            <person name="Ma Z."/>
            <person name="Zou Y."/>
            <person name="Zou M."/>
            <person name="Mao Y."/>
            <person name="Li X."/>
            <person name="Wang H."/>
            <person name="Chen T."/>
            <person name="Wang W."/>
            <person name="Yang R."/>
        </authorList>
    </citation>
    <scope>NUCLEOTIDE SEQUENCE [LARGE SCALE GENOMIC DNA]</scope>
    <source>
        <strain evidence="2">TTIB1903HZAU</strain>
        <tissue evidence="2">Muscle</tissue>
    </source>
</reference>
<gene>
    <name evidence="2" type="ORF">E1301_Tti009945</name>
</gene>
<keyword evidence="1" id="KW-1133">Transmembrane helix</keyword>
<keyword evidence="3" id="KW-1185">Reference proteome</keyword>